<protein>
    <recommendedName>
        <fullName evidence="7">HTH DNA binding domain-containing protein</fullName>
    </recommendedName>
</protein>
<evidence type="ECO:0000313" key="6">
    <source>
        <dbReference type="Proteomes" id="UP000199161"/>
    </source>
</evidence>
<dbReference type="Pfam" id="PF04967">
    <property type="entry name" value="HTH_10"/>
    <property type="match status" value="1"/>
</dbReference>
<dbReference type="InterPro" id="IPR036388">
    <property type="entry name" value="WH-like_DNA-bd_sf"/>
</dbReference>
<reference evidence="6" key="1">
    <citation type="submission" date="2016-10" db="EMBL/GenBank/DDBJ databases">
        <authorList>
            <person name="Varghese N."/>
            <person name="Submissions S."/>
        </authorList>
    </citation>
    <scope>NUCLEOTIDE SEQUENCE [LARGE SCALE GENOMIC DNA]</scope>
    <source>
        <strain evidence="6">DSM 13078</strain>
    </source>
</reference>
<gene>
    <name evidence="5" type="ORF">SAMN05444422_11285</name>
</gene>
<accession>A0A1I1KQD1</accession>
<evidence type="ECO:0000313" key="5">
    <source>
        <dbReference type="EMBL" id="SFC62795.1"/>
    </source>
</evidence>
<name>A0A1I1KQD1_NATHA</name>
<dbReference type="AlphaFoldDB" id="A0A1I1KQD1"/>
<keyword evidence="1" id="KW-0805">Transcription regulation</keyword>
<evidence type="ECO:0000256" key="1">
    <source>
        <dbReference type="ARBA" id="ARBA00023015"/>
    </source>
</evidence>
<dbReference type="PANTHER" id="PTHR34236:SF1">
    <property type="entry name" value="DIMETHYL SULFOXIDE REDUCTASE TRANSCRIPTIONAL ACTIVATOR"/>
    <property type="match status" value="1"/>
</dbReference>
<evidence type="ECO:0000256" key="2">
    <source>
        <dbReference type="ARBA" id="ARBA00023163"/>
    </source>
</evidence>
<dbReference type="InterPro" id="IPR007050">
    <property type="entry name" value="HTH_bacterioopsin"/>
</dbReference>
<evidence type="ECO:0000259" key="3">
    <source>
        <dbReference type="Pfam" id="PF04967"/>
    </source>
</evidence>
<evidence type="ECO:0000259" key="4">
    <source>
        <dbReference type="Pfam" id="PF15915"/>
    </source>
</evidence>
<dbReference type="EMBL" id="FOKW01000012">
    <property type="protein sequence ID" value="SFC62795.1"/>
    <property type="molecule type" value="Genomic_DNA"/>
</dbReference>
<keyword evidence="6" id="KW-1185">Reference proteome</keyword>
<dbReference type="OrthoDB" id="202021at2157"/>
<dbReference type="Gene3D" id="1.10.10.10">
    <property type="entry name" value="Winged helix-like DNA-binding domain superfamily/Winged helix DNA-binding domain"/>
    <property type="match status" value="1"/>
</dbReference>
<proteinExistence type="predicted"/>
<evidence type="ECO:0008006" key="7">
    <source>
        <dbReference type="Google" id="ProtNLM"/>
    </source>
</evidence>
<organism evidence="5 6">
    <name type="scientific">Natronobacterium haloterrestre</name>
    <name type="common">Halobiforma haloterrestris</name>
    <dbReference type="NCBI Taxonomy" id="148448"/>
    <lineage>
        <taxon>Archaea</taxon>
        <taxon>Methanobacteriati</taxon>
        <taxon>Methanobacteriota</taxon>
        <taxon>Stenosarchaea group</taxon>
        <taxon>Halobacteria</taxon>
        <taxon>Halobacteriales</taxon>
        <taxon>Natrialbaceae</taxon>
        <taxon>Natronobacterium</taxon>
    </lineage>
</organism>
<dbReference type="Pfam" id="PF15915">
    <property type="entry name" value="BAT"/>
    <property type="match status" value="1"/>
</dbReference>
<sequence>MALIVEYELRTPVLATVETAPARIRLEEIYRTDADRLKLLFWATGEGLESLRDALADDPNVASVSLLDDADERRLYSVVMTEEAEEGFTYPVAAEHDVVLLEAVVTDSTVVRARAPNRTALFSYREECANRGIELRLKRIYREDDWTTDRYGITNRQWEALEAALEAGYFEVPRGTTLSELATELGISDQALSARLRRGQANLLEHTIRESGPDMKG</sequence>
<feature type="domain" description="HTH bat-type" evidence="3">
    <location>
        <begin position="153"/>
        <end position="204"/>
    </location>
</feature>
<dbReference type="RefSeq" id="WP_089789592.1">
    <property type="nucleotide sequence ID" value="NZ_FOKW01000012.1"/>
</dbReference>
<dbReference type="Proteomes" id="UP000199161">
    <property type="component" value="Unassembled WGS sequence"/>
</dbReference>
<dbReference type="InterPro" id="IPR031803">
    <property type="entry name" value="BAT_GAF/HTH-assoc"/>
</dbReference>
<feature type="domain" description="Bacterioopsin transcriptional activator GAF and HTH associated" evidence="4">
    <location>
        <begin position="15"/>
        <end position="137"/>
    </location>
</feature>
<keyword evidence="2" id="KW-0804">Transcription</keyword>
<dbReference type="PANTHER" id="PTHR34236">
    <property type="entry name" value="DIMETHYL SULFOXIDE REDUCTASE TRANSCRIPTIONAL ACTIVATOR"/>
    <property type="match status" value="1"/>
</dbReference>